<dbReference type="CDD" id="cd13579">
    <property type="entry name" value="PBP2_Bug_NagM"/>
    <property type="match status" value="1"/>
</dbReference>
<organism evidence="3 4">
    <name type="scientific">Malikia granosa</name>
    <dbReference type="NCBI Taxonomy" id="263067"/>
    <lineage>
        <taxon>Bacteria</taxon>
        <taxon>Pseudomonadati</taxon>
        <taxon>Pseudomonadota</taxon>
        <taxon>Betaproteobacteria</taxon>
        <taxon>Burkholderiales</taxon>
        <taxon>Comamonadaceae</taxon>
        <taxon>Malikia</taxon>
    </lineage>
</organism>
<comment type="caution">
    <text evidence="3">The sequence shown here is derived from an EMBL/GenBank/DDBJ whole genome shotgun (WGS) entry which is preliminary data.</text>
</comment>
<dbReference type="Gene3D" id="3.40.190.10">
    <property type="entry name" value="Periplasmic binding protein-like II"/>
    <property type="match status" value="1"/>
</dbReference>
<accession>A0A2S9K4S4</accession>
<dbReference type="RefSeq" id="WP_105748289.1">
    <property type="nucleotide sequence ID" value="NZ_PVLQ01000030.1"/>
</dbReference>
<dbReference type="PIRSF" id="PIRSF017082">
    <property type="entry name" value="YflP"/>
    <property type="match status" value="1"/>
</dbReference>
<dbReference type="EMBL" id="PVLQ01000030">
    <property type="protein sequence ID" value="PRD65382.1"/>
    <property type="molecule type" value="Genomic_DNA"/>
</dbReference>
<protein>
    <submittedName>
        <fullName evidence="3">ABC transporter substrate-binding protein</fullName>
    </submittedName>
</protein>
<comment type="similarity">
    <text evidence="1">Belongs to the UPF0065 (bug) family.</text>
</comment>
<dbReference type="SUPFAM" id="SSF53850">
    <property type="entry name" value="Periplasmic binding protein-like II"/>
    <property type="match status" value="1"/>
</dbReference>
<dbReference type="InterPro" id="IPR005064">
    <property type="entry name" value="BUG"/>
</dbReference>
<feature type="chain" id="PRO_5015780002" evidence="2">
    <location>
        <begin position="25"/>
        <end position="326"/>
    </location>
</feature>
<sequence length="326" mass="34471">MITRKAFNALAATLLLGTALGVQAQSEQPIKFLVGFPPGGSTDTMARLLADKMSTVLKQTIIVENRPGAGGRIAAQALKTAAADGLTYMIAPNATPVFQTLLYPPAVLKYDMLTDFTPVGMIASYPLALAVNSQSGMKTAKDYVAWVKTNPKHSSFGSAGAGGHTHFTGVQLGKAIGVELQVVPYRGNGPLVSDLLGNQVPAGIMTAGDVLPQQKAGKVNLLGVFGAKRSPLLPDVPTLIEQGIHVDAGDAWTGMWAPARTPKATLERVQNALKYALDLPEVRTTLASKATLNPDFRPAAEMDQIQRKELAYWGPVIKASGFTPEQ</sequence>
<feature type="signal peptide" evidence="2">
    <location>
        <begin position="1"/>
        <end position="24"/>
    </location>
</feature>
<keyword evidence="2" id="KW-0732">Signal</keyword>
<dbReference type="InterPro" id="IPR042100">
    <property type="entry name" value="Bug_dom1"/>
</dbReference>
<dbReference type="AlphaFoldDB" id="A0A2S9K4S4"/>
<evidence type="ECO:0000313" key="4">
    <source>
        <dbReference type="Proteomes" id="UP000238589"/>
    </source>
</evidence>
<dbReference type="OrthoDB" id="8686127at2"/>
<proteinExistence type="inferred from homology"/>
<evidence type="ECO:0000256" key="1">
    <source>
        <dbReference type="ARBA" id="ARBA00006987"/>
    </source>
</evidence>
<dbReference type="Proteomes" id="UP000238589">
    <property type="component" value="Unassembled WGS sequence"/>
</dbReference>
<dbReference type="PANTHER" id="PTHR42928:SF5">
    <property type="entry name" value="BLR1237 PROTEIN"/>
    <property type="match status" value="1"/>
</dbReference>
<evidence type="ECO:0000313" key="3">
    <source>
        <dbReference type="EMBL" id="PRD65382.1"/>
    </source>
</evidence>
<keyword evidence="4" id="KW-1185">Reference proteome</keyword>
<dbReference type="Pfam" id="PF03401">
    <property type="entry name" value="TctC"/>
    <property type="match status" value="1"/>
</dbReference>
<gene>
    <name evidence="3" type="ORF">C6P64_09295</name>
</gene>
<dbReference type="PANTHER" id="PTHR42928">
    <property type="entry name" value="TRICARBOXYLATE-BINDING PROTEIN"/>
    <property type="match status" value="1"/>
</dbReference>
<name>A0A2S9K4S4_9BURK</name>
<reference evidence="3 4" key="1">
    <citation type="submission" date="2018-03" db="EMBL/GenBank/DDBJ databases">
        <title>Comparative genomics illustrates the genes involved in a hyperalkaliphilic mechanisms of Serpentinomonas isolated from highly-alkaline calcium-rich serpentinized springs.</title>
        <authorList>
            <person name="Suzuki S."/>
            <person name="Ishii S."/>
            <person name="Walworth N."/>
            <person name="Bird L."/>
            <person name="Kuenen J.G."/>
            <person name="Nealson K.H."/>
        </authorList>
    </citation>
    <scope>NUCLEOTIDE SEQUENCE [LARGE SCALE GENOMIC DNA]</scope>
    <source>
        <strain evidence="3 4">P1</strain>
    </source>
</reference>
<evidence type="ECO:0000256" key="2">
    <source>
        <dbReference type="SAM" id="SignalP"/>
    </source>
</evidence>
<dbReference type="Gene3D" id="3.40.190.150">
    <property type="entry name" value="Bordetella uptake gene, domain 1"/>
    <property type="match status" value="1"/>
</dbReference>